<comment type="caution">
    <text evidence="1">The sequence shown here is derived from an EMBL/GenBank/DDBJ whole genome shotgun (WGS) entry which is preliminary data.</text>
</comment>
<proteinExistence type="predicted"/>
<organism evidence="1 2">
    <name type="scientific">Planomonospora venezuelensis</name>
    <dbReference type="NCBI Taxonomy" id="1999"/>
    <lineage>
        <taxon>Bacteria</taxon>
        <taxon>Bacillati</taxon>
        <taxon>Actinomycetota</taxon>
        <taxon>Actinomycetes</taxon>
        <taxon>Streptosporangiales</taxon>
        <taxon>Streptosporangiaceae</taxon>
        <taxon>Planomonospora</taxon>
    </lineage>
</organism>
<evidence type="ECO:0000313" key="2">
    <source>
        <dbReference type="Proteomes" id="UP000562352"/>
    </source>
</evidence>
<keyword evidence="2" id="KW-1185">Reference proteome</keyword>
<protein>
    <submittedName>
        <fullName evidence="1">Uncharacterized protein</fullName>
    </submittedName>
</protein>
<gene>
    <name evidence="1" type="ORF">FHS22_006648</name>
</gene>
<evidence type="ECO:0000313" key="1">
    <source>
        <dbReference type="EMBL" id="MBB5967346.1"/>
    </source>
</evidence>
<dbReference type="AlphaFoldDB" id="A0A841DJN8"/>
<dbReference type="RefSeq" id="WP_184948068.1">
    <property type="nucleotide sequence ID" value="NZ_BAAAWZ010000005.1"/>
</dbReference>
<accession>A0A841DJN8</accession>
<name>A0A841DJN8_PLAVE</name>
<reference evidence="1 2" key="1">
    <citation type="submission" date="2020-08" db="EMBL/GenBank/DDBJ databases">
        <title>Genomic Encyclopedia of Type Strains, Phase III (KMG-III): the genomes of soil and plant-associated and newly described type strains.</title>
        <authorList>
            <person name="Whitman W."/>
        </authorList>
    </citation>
    <scope>NUCLEOTIDE SEQUENCE [LARGE SCALE GENOMIC DNA]</scope>
    <source>
        <strain evidence="1 2">CECT 3303</strain>
    </source>
</reference>
<dbReference type="Proteomes" id="UP000562352">
    <property type="component" value="Unassembled WGS sequence"/>
</dbReference>
<sequence length="78" mass="8201">MSTEMSNTVRAEALALAPVSAAALLDRQTAESAILQTIDRHGGEAGCAAALAQEFGEHPELVCERMRWASSVVGLLYG</sequence>
<dbReference type="EMBL" id="JACHJJ010000031">
    <property type="protein sequence ID" value="MBB5967346.1"/>
    <property type="molecule type" value="Genomic_DNA"/>
</dbReference>